<organism evidence="2">
    <name type="scientific">Sesamum latifolium</name>
    <dbReference type="NCBI Taxonomy" id="2727402"/>
    <lineage>
        <taxon>Eukaryota</taxon>
        <taxon>Viridiplantae</taxon>
        <taxon>Streptophyta</taxon>
        <taxon>Embryophyta</taxon>
        <taxon>Tracheophyta</taxon>
        <taxon>Spermatophyta</taxon>
        <taxon>Magnoliopsida</taxon>
        <taxon>eudicotyledons</taxon>
        <taxon>Gunneridae</taxon>
        <taxon>Pentapetalae</taxon>
        <taxon>asterids</taxon>
        <taxon>lamiids</taxon>
        <taxon>Lamiales</taxon>
        <taxon>Pedaliaceae</taxon>
        <taxon>Sesamum</taxon>
    </lineage>
</organism>
<protein>
    <recommendedName>
        <fullName evidence="1">RNase H type-1 domain-containing protein</fullName>
    </recommendedName>
</protein>
<dbReference type="CDD" id="cd09279">
    <property type="entry name" value="RNase_HI_like"/>
    <property type="match status" value="1"/>
</dbReference>
<feature type="domain" description="RNase H type-1" evidence="1">
    <location>
        <begin position="1"/>
        <end position="124"/>
    </location>
</feature>
<dbReference type="InterPro" id="IPR002156">
    <property type="entry name" value="RNaseH_domain"/>
</dbReference>
<reference evidence="2" key="1">
    <citation type="submission" date="2020-06" db="EMBL/GenBank/DDBJ databases">
        <authorList>
            <person name="Li T."/>
            <person name="Hu X."/>
            <person name="Zhang T."/>
            <person name="Song X."/>
            <person name="Zhang H."/>
            <person name="Dai N."/>
            <person name="Sheng W."/>
            <person name="Hou X."/>
            <person name="Wei L."/>
        </authorList>
    </citation>
    <scope>NUCLEOTIDE SEQUENCE</scope>
    <source>
        <strain evidence="2">KEN1</strain>
        <tissue evidence="2">Leaf</tissue>
    </source>
</reference>
<dbReference type="SUPFAM" id="SSF53098">
    <property type="entry name" value="Ribonuclease H-like"/>
    <property type="match status" value="1"/>
</dbReference>
<dbReference type="PANTHER" id="PTHR48475">
    <property type="entry name" value="RIBONUCLEASE H"/>
    <property type="match status" value="1"/>
</dbReference>
<dbReference type="InterPro" id="IPR036397">
    <property type="entry name" value="RNaseH_sf"/>
</dbReference>
<proteinExistence type="predicted"/>
<comment type="caution">
    <text evidence="2">The sequence shown here is derived from an EMBL/GenBank/DDBJ whole genome shotgun (WGS) entry which is preliminary data.</text>
</comment>
<dbReference type="PROSITE" id="PS50879">
    <property type="entry name" value="RNASE_H_1"/>
    <property type="match status" value="1"/>
</dbReference>
<dbReference type="EMBL" id="JACGWN010000002">
    <property type="protein sequence ID" value="KAL0457848.1"/>
    <property type="molecule type" value="Genomic_DNA"/>
</dbReference>
<dbReference type="GO" id="GO:0003676">
    <property type="term" value="F:nucleic acid binding"/>
    <property type="evidence" value="ECO:0007669"/>
    <property type="project" value="InterPro"/>
</dbReference>
<dbReference type="GO" id="GO:0004523">
    <property type="term" value="F:RNA-DNA hybrid ribonuclease activity"/>
    <property type="evidence" value="ECO:0007669"/>
    <property type="project" value="InterPro"/>
</dbReference>
<dbReference type="AlphaFoldDB" id="A0AAW2XV47"/>
<accession>A0AAW2XV47</accession>
<gene>
    <name evidence="2" type="ORF">Slati_0412000</name>
</gene>
<dbReference type="Pfam" id="PF13456">
    <property type="entry name" value="RVT_3"/>
    <property type="match status" value="1"/>
</dbReference>
<sequence length="213" mass="24980">MYFDRASHKEGAGVGVVFVTSKGEVLPYSFILTQNYSNNVVEYQALIFGLEIIVDIKQLHLKVYRDSQLVVNQLLGLYEVKKLELLPNHSCAKRLMGWLRDVELEHLLRRDNKQADALAKLASTLSMSGKEAHTPLWKSWVIPPIFSDDEDTFQEDENHVIEVSEVEEENWRQQLVDYLKYGKLPNDPRRRTDNRRWATRFIYYKGALYRRSF</sequence>
<evidence type="ECO:0000313" key="2">
    <source>
        <dbReference type="EMBL" id="KAL0457848.1"/>
    </source>
</evidence>
<evidence type="ECO:0000259" key="1">
    <source>
        <dbReference type="PROSITE" id="PS50879"/>
    </source>
</evidence>
<dbReference type="InterPro" id="IPR012337">
    <property type="entry name" value="RNaseH-like_sf"/>
</dbReference>
<reference evidence="2" key="2">
    <citation type="journal article" date="2024" name="Plant">
        <title>Genomic evolution and insights into agronomic trait innovations of Sesamum species.</title>
        <authorList>
            <person name="Miao H."/>
            <person name="Wang L."/>
            <person name="Qu L."/>
            <person name="Liu H."/>
            <person name="Sun Y."/>
            <person name="Le M."/>
            <person name="Wang Q."/>
            <person name="Wei S."/>
            <person name="Zheng Y."/>
            <person name="Lin W."/>
            <person name="Duan Y."/>
            <person name="Cao H."/>
            <person name="Xiong S."/>
            <person name="Wang X."/>
            <person name="Wei L."/>
            <person name="Li C."/>
            <person name="Ma Q."/>
            <person name="Ju M."/>
            <person name="Zhao R."/>
            <person name="Li G."/>
            <person name="Mu C."/>
            <person name="Tian Q."/>
            <person name="Mei H."/>
            <person name="Zhang T."/>
            <person name="Gao T."/>
            <person name="Zhang H."/>
        </authorList>
    </citation>
    <scope>NUCLEOTIDE SEQUENCE</scope>
    <source>
        <strain evidence="2">KEN1</strain>
    </source>
</reference>
<dbReference type="PANTHER" id="PTHR48475:SF1">
    <property type="entry name" value="RNASE H TYPE-1 DOMAIN-CONTAINING PROTEIN"/>
    <property type="match status" value="1"/>
</dbReference>
<name>A0AAW2XV47_9LAMI</name>
<dbReference type="Gene3D" id="3.30.420.10">
    <property type="entry name" value="Ribonuclease H-like superfamily/Ribonuclease H"/>
    <property type="match status" value="1"/>
</dbReference>